<dbReference type="Proteomes" id="UP000016986">
    <property type="component" value="Unassembled WGS sequence"/>
</dbReference>
<protein>
    <submittedName>
        <fullName evidence="2">Uncharacterized protein</fullName>
    </submittedName>
</protein>
<comment type="caution">
    <text evidence="2">The sequence shown here is derived from an EMBL/GenBank/DDBJ whole genome shotgun (WGS) entry which is preliminary data.</text>
</comment>
<evidence type="ECO:0000313" key="2">
    <source>
        <dbReference type="EMBL" id="GAD52574.1"/>
    </source>
</evidence>
<dbReference type="AlphaFoldDB" id="U3A4K5"/>
<accession>U3A4K5</accession>
<sequence length="74" mass="8184">MIPYHSDRLPTEDADDEPLAEDAVPASEDAIGGRGSVGTRASRLAHETTGLVNADDVGAARLRRRYRRSRRRPR</sequence>
<dbReference type="EMBL" id="BATA01000027">
    <property type="protein sequence ID" value="GAD52574.1"/>
    <property type="molecule type" value="Genomic_DNA"/>
</dbReference>
<feature type="region of interest" description="Disordered" evidence="1">
    <location>
        <begin position="1"/>
        <end position="40"/>
    </location>
</feature>
<organism evidence="2 3">
    <name type="scientific">Halarchaeum acidiphilum MH1-52-1</name>
    <dbReference type="NCBI Taxonomy" id="1261545"/>
    <lineage>
        <taxon>Archaea</taxon>
        <taxon>Methanobacteriati</taxon>
        <taxon>Methanobacteriota</taxon>
        <taxon>Stenosarchaea group</taxon>
        <taxon>Halobacteria</taxon>
        <taxon>Halobacteriales</taxon>
        <taxon>Halobacteriaceae</taxon>
    </lineage>
</organism>
<keyword evidence="3" id="KW-1185">Reference proteome</keyword>
<evidence type="ECO:0000313" key="3">
    <source>
        <dbReference type="Proteomes" id="UP000016986"/>
    </source>
</evidence>
<name>U3A4K5_9EURY</name>
<evidence type="ECO:0000256" key="1">
    <source>
        <dbReference type="SAM" id="MobiDB-lite"/>
    </source>
</evidence>
<gene>
    <name evidence="2" type="ORF">MBEHAL_1334</name>
</gene>
<reference evidence="2 3" key="1">
    <citation type="submission" date="2013-09" db="EMBL/GenBank/DDBJ databases">
        <title>Whole genome sequencing of Halarchaeum acidiphilum strain MH1-52-1.</title>
        <authorList>
            <person name="Shimane Y."/>
            <person name="Minegishi H."/>
            <person name="Nishi S."/>
            <person name="Echigo A."/>
            <person name="Shuto A."/>
            <person name="Konishi M."/>
            <person name="Ito T."/>
            <person name="Ohkuma M."/>
            <person name="Ohta Y."/>
            <person name="Nagano Y."/>
            <person name="Tsubouchi T."/>
            <person name="Mori K."/>
            <person name="Usui K."/>
            <person name="Kamekura M."/>
            <person name="Usami R."/>
            <person name="Takaki Y."/>
            <person name="Hatada Y."/>
        </authorList>
    </citation>
    <scope>NUCLEOTIDE SEQUENCE [LARGE SCALE GENOMIC DNA]</scope>
    <source>
        <strain evidence="2 3">JCM 16109</strain>
    </source>
</reference>
<feature type="compositionally biased region" description="Basic and acidic residues" evidence="1">
    <location>
        <begin position="1"/>
        <end position="11"/>
    </location>
</feature>
<proteinExistence type="predicted"/>